<comment type="caution">
    <text evidence="1">The sequence shown here is derived from an EMBL/GenBank/DDBJ whole genome shotgun (WGS) entry which is preliminary data.</text>
</comment>
<dbReference type="SUPFAM" id="SSF47598">
    <property type="entry name" value="Ribbon-helix-helix"/>
    <property type="match status" value="1"/>
</dbReference>
<dbReference type="InterPro" id="IPR010985">
    <property type="entry name" value="Ribbon_hlx_hlx"/>
</dbReference>
<accession>A0A0C1R181</accession>
<dbReference type="Pfam" id="PF05534">
    <property type="entry name" value="HicB"/>
    <property type="match status" value="1"/>
</dbReference>
<dbReference type="STRING" id="86105.NF27_CD00060"/>
<sequence>MFNYTRGKIMKKSKNILEYRDYIAELSLDLEDNIIVGKVINTTDIISFHGKTLDEAKQAFRDVLDTYIEVAEKEGIELARPYSGKFNLRITPTLHRKLTVLAKKQNKSLNECTEELIASGLKTYLNSHNEYI</sequence>
<reference evidence="1 2" key="1">
    <citation type="submission" date="2014-11" db="EMBL/GenBank/DDBJ databases">
        <title>A Rickettsiales Symbiont of Amoebae With Ancient Features.</title>
        <authorList>
            <person name="Schulz F."/>
            <person name="Martijn J."/>
            <person name="Wascher F."/>
            <person name="Kostanjsek R."/>
            <person name="Ettema T.J."/>
            <person name="Horn M."/>
        </authorList>
    </citation>
    <scope>NUCLEOTIDE SEQUENCE [LARGE SCALE GENOMIC DNA]</scope>
    <source>
        <strain evidence="1 2">UWC36</strain>
    </source>
</reference>
<keyword evidence="2" id="KW-1185">Reference proteome</keyword>
<proteinExistence type="predicted"/>
<protein>
    <recommendedName>
        <fullName evidence="3">HicB family protein</fullName>
    </recommendedName>
</protein>
<evidence type="ECO:0000313" key="2">
    <source>
        <dbReference type="Proteomes" id="UP000031258"/>
    </source>
</evidence>
<dbReference type="AlphaFoldDB" id="A0A0C1R181"/>
<dbReference type="InterPro" id="IPR035069">
    <property type="entry name" value="TTHA1013/TTHA0281-like"/>
</dbReference>
<dbReference type="GO" id="GO:0006355">
    <property type="term" value="P:regulation of DNA-templated transcription"/>
    <property type="evidence" value="ECO:0007669"/>
    <property type="project" value="InterPro"/>
</dbReference>
<dbReference type="SUPFAM" id="SSF143100">
    <property type="entry name" value="TTHA1013/TTHA0281-like"/>
    <property type="match status" value="1"/>
</dbReference>
<dbReference type="Proteomes" id="UP000031258">
    <property type="component" value="Unassembled WGS sequence"/>
</dbReference>
<organism evidence="1 2">
    <name type="scientific">Candidatus Jidaibacter acanthamoebae</name>
    <dbReference type="NCBI Taxonomy" id="86105"/>
    <lineage>
        <taxon>Bacteria</taxon>
        <taxon>Pseudomonadati</taxon>
        <taxon>Pseudomonadota</taxon>
        <taxon>Alphaproteobacteria</taxon>
        <taxon>Rickettsiales</taxon>
        <taxon>Candidatus Midichloriaceae</taxon>
        <taxon>Candidatus Jidaibacter</taxon>
    </lineage>
</organism>
<dbReference type="InterPro" id="IPR008651">
    <property type="entry name" value="Uncharacterised_HicB"/>
</dbReference>
<evidence type="ECO:0000313" key="1">
    <source>
        <dbReference type="EMBL" id="KIE06030.1"/>
    </source>
</evidence>
<gene>
    <name evidence="1" type="ORF">NF27_CD00060</name>
</gene>
<name>A0A0C1R181_9RICK</name>
<evidence type="ECO:0008006" key="3">
    <source>
        <dbReference type="Google" id="ProtNLM"/>
    </source>
</evidence>
<dbReference type="EMBL" id="JSWE01000055">
    <property type="protein sequence ID" value="KIE06030.1"/>
    <property type="molecule type" value="Genomic_DNA"/>
</dbReference>